<dbReference type="GO" id="GO:0016413">
    <property type="term" value="F:O-acetyltransferase activity"/>
    <property type="evidence" value="ECO:0007669"/>
    <property type="project" value="TreeGrafter"/>
</dbReference>
<keyword evidence="3" id="KW-1003">Cell membrane</keyword>
<evidence type="ECO:0000259" key="9">
    <source>
        <dbReference type="Pfam" id="PF01757"/>
    </source>
</evidence>
<dbReference type="RefSeq" id="WP_154766758.1">
    <property type="nucleotide sequence ID" value="NZ_WLYK01000001.1"/>
</dbReference>
<keyword evidence="5 8" id="KW-1133">Transmembrane helix</keyword>
<dbReference type="Proteomes" id="UP000460221">
    <property type="component" value="Unassembled WGS sequence"/>
</dbReference>
<feature type="transmembrane region" description="Helical" evidence="8">
    <location>
        <begin position="183"/>
        <end position="200"/>
    </location>
</feature>
<dbReference type="EMBL" id="WLYK01000001">
    <property type="protein sequence ID" value="MTD12754.1"/>
    <property type="molecule type" value="Genomic_DNA"/>
</dbReference>
<keyword evidence="4 8" id="KW-0812">Transmembrane</keyword>
<gene>
    <name evidence="10" type="ORF">GIS00_02190</name>
</gene>
<feature type="transmembrane region" description="Helical" evidence="8">
    <location>
        <begin position="236"/>
        <end position="255"/>
    </location>
</feature>
<evidence type="ECO:0000256" key="1">
    <source>
        <dbReference type="ARBA" id="ARBA00004651"/>
    </source>
</evidence>
<feature type="region of interest" description="Disordered" evidence="7">
    <location>
        <begin position="363"/>
        <end position="399"/>
    </location>
</feature>
<reference evidence="10 11" key="1">
    <citation type="submission" date="2019-11" db="EMBL/GenBank/DDBJ databases">
        <authorList>
            <person name="Jiang L.-Q."/>
        </authorList>
    </citation>
    <scope>NUCLEOTIDE SEQUENCE [LARGE SCALE GENOMIC DNA]</scope>
    <source>
        <strain evidence="10 11">YIM 132087</strain>
    </source>
</reference>
<dbReference type="InterPro" id="IPR002656">
    <property type="entry name" value="Acyl_transf_3_dom"/>
</dbReference>
<name>A0A7K1FIN7_9ACTN</name>
<comment type="similarity">
    <text evidence="2">Belongs to the acyltransferase 3 family.</text>
</comment>
<keyword evidence="10" id="KW-0012">Acyltransferase</keyword>
<dbReference type="PANTHER" id="PTHR40074:SF4">
    <property type="entry name" value="INNER MEMBRANE PROTEIN YCFT"/>
    <property type="match status" value="1"/>
</dbReference>
<evidence type="ECO:0000313" key="10">
    <source>
        <dbReference type="EMBL" id="MTD12754.1"/>
    </source>
</evidence>
<evidence type="ECO:0000256" key="2">
    <source>
        <dbReference type="ARBA" id="ARBA00007400"/>
    </source>
</evidence>
<feature type="transmembrane region" description="Helical" evidence="8">
    <location>
        <begin position="59"/>
        <end position="76"/>
    </location>
</feature>
<keyword evidence="10" id="KW-0808">Transferase</keyword>
<dbReference type="GO" id="GO:0005886">
    <property type="term" value="C:plasma membrane"/>
    <property type="evidence" value="ECO:0007669"/>
    <property type="project" value="UniProtKB-SubCell"/>
</dbReference>
<evidence type="ECO:0000313" key="11">
    <source>
        <dbReference type="Proteomes" id="UP000460221"/>
    </source>
</evidence>
<feature type="transmembrane region" description="Helical" evidence="8">
    <location>
        <begin position="276"/>
        <end position="296"/>
    </location>
</feature>
<dbReference type="GO" id="GO:0009246">
    <property type="term" value="P:enterobacterial common antigen biosynthetic process"/>
    <property type="evidence" value="ECO:0007669"/>
    <property type="project" value="TreeGrafter"/>
</dbReference>
<evidence type="ECO:0000256" key="4">
    <source>
        <dbReference type="ARBA" id="ARBA00022692"/>
    </source>
</evidence>
<organism evidence="10 11">
    <name type="scientific">Nakamurella alba</name>
    <dbReference type="NCBI Taxonomy" id="2665158"/>
    <lineage>
        <taxon>Bacteria</taxon>
        <taxon>Bacillati</taxon>
        <taxon>Actinomycetota</taxon>
        <taxon>Actinomycetes</taxon>
        <taxon>Nakamurellales</taxon>
        <taxon>Nakamurellaceae</taxon>
        <taxon>Nakamurella</taxon>
    </lineage>
</organism>
<feature type="transmembrane region" description="Helical" evidence="8">
    <location>
        <begin position="88"/>
        <end position="108"/>
    </location>
</feature>
<feature type="transmembrane region" description="Helical" evidence="8">
    <location>
        <begin position="212"/>
        <end position="230"/>
    </location>
</feature>
<evidence type="ECO:0000256" key="7">
    <source>
        <dbReference type="SAM" id="MobiDB-lite"/>
    </source>
</evidence>
<evidence type="ECO:0000256" key="5">
    <source>
        <dbReference type="ARBA" id="ARBA00022989"/>
    </source>
</evidence>
<keyword evidence="6 8" id="KW-0472">Membrane</keyword>
<dbReference type="Pfam" id="PF01757">
    <property type="entry name" value="Acyl_transf_3"/>
    <property type="match status" value="1"/>
</dbReference>
<feature type="domain" description="Acyltransferase 3" evidence="9">
    <location>
        <begin position="17"/>
        <end position="319"/>
    </location>
</feature>
<evidence type="ECO:0000256" key="8">
    <source>
        <dbReference type="SAM" id="Phobius"/>
    </source>
</evidence>
<feature type="transmembrane region" description="Helical" evidence="8">
    <location>
        <begin position="135"/>
        <end position="153"/>
    </location>
</feature>
<sequence>MSAGPVPAGSRKVFRLDWVDTGRGLAIVLVALFHSTNWLSGPGLDLQWWTDFNSVVSSMRMPTFFMLAGLFAQKWVQGSWSAVLTAKVRLFLWVFLVWEVIGTATFMLGQHASGVTPNVLAAIRDLVISPVSPRFELWFIWALALFFVVARATRRIDSRVQLAAVGTVSVVALTLWSDSTTGWTGSAKFYFFFLAGLYLRRHILALADRARVWSIVSVLVVWAGLSWFFFAAGIRGVFGIYFVNCVLGVLAGMALGRALSRLTLLRRLGTQTLPIYLAHTPIVILLSFLISLPALYRIVEPVTPVVPLVGTAVAVSLSLGLRRLCRRPPFDYLYEPPAGLLDPIGRWIARLFVRRPIGADRAPAGEHGGTIPTSETTEFPGAGGLSEERGDVGRKTDRD</sequence>
<feature type="compositionally biased region" description="Basic and acidic residues" evidence="7">
    <location>
        <begin position="386"/>
        <end position="399"/>
    </location>
</feature>
<evidence type="ECO:0000256" key="6">
    <source>
        <dbReference type="ARBA" id="ARBA00023136"/>
    </source>
</evidence>
<accession>A0A7K1FIN7</accession>
<keyword evidence="11" id="KW-1185">Reference proteome</keyword>
<protein>
    <submittedName>
        <fullName evidence="10">Acyltransferase family protein</fullName>
    </submittedName>
</protein>
<comment type="caution">
    <text evidence="10">The sequence shown here is derived from an EMBL/GenBank/DDBJ whole genome shotgun (WGS) entry which is preliminary data.</text>
</comment>
<dbReference type="PANTHER" id="PTHR40074">
    <property type="entry name" value="O-ACETYLTRANSFERASE WECH"/>
    <property type="match status" value="1"/>
</dbReference>
<evidence type="ECO:0000256" key="3">
    <source>
        <dbReference type="ARBA" id="ARBA00022475"/>
    </source>
</evidence>
<feature type="transmembrane region" description="Helical" evidence="8">
    <location>
        <begin position="302"/>
        <end position="321"/>
    </location>
</feature>
<proteinExistence type="inferred from homology"/>
<feature type="transmembrane region" description="Helical" evidence="8">
    <location>
        <begin position="160"/>
        <end position="177"/>
    </location>
</feature>
<comment type="subcellular location">
    <subcellularLocation>
        <location evidence="1">Cell membrane</location>
        <topology evidence="1">Multi-pass membrane protein</topology>
    </subcellularLocation>
</comment>
<dbReference type="AlphaFoldDB" id="A0A7K1FIN7"/>